<dbReference type="GO" id="GO:0005882">
    <property type="term" value="C:intermediate filament"/>
    <property type="evidence" value="ECO:0007669"/>
    <property type="project" value="UniProtKB-KW"/>
</dbReference>
<dbReference type="GO" id="GO:0005200">
    <property type="term" value="F:structural constituent of cytoskeleton"/>
    <property type="evidence" value="ECO:0007669"/>
    <property type="project" value="TreeGrafter"/>
</dbReference>
<feature type="domain" description="IF rod" evidence="6">
    <location>
        <begin position="56"/>
        <end position="366"/>
    </location>
</feature>
<dbReference type="InterPro" id="IPR039008">
    <property type="entry name" value="IF_rod_dom"/>
</dbReference>
<dbReference type="InterPro" id="IPR018039">
    <property type="entry name" value="IF_conserved"/>
</dbReference>
<proteinExistence type="inferred from homology"/>
<reference evidence="8" key="2">
    <citation type="journal article" date="2007" name="PLoS Biol.">
        <title>Survey sequencing and comparative analysis of the elephant shark (Callorhinchus milii) genome.</title>
        <authorList>
            <person name="Venkatesh B."/>
            <person name="Kirkness E.F."/>
            <person name="Loh Y.H."/>
            <person name="Halpern A.L."/>
            <person name="Lee A.P."/>
            <person name="Johnson J."/>
            <person name="Dandona N."/>
            <person name="Viswanathan L.D."/>
            <person name="Tay A."/>
            <person name="Venter J.C."/>
            <person name="Strausberg R.L."/>
            <person name="Brenner S."/>
        </authorList>
    </citation>
    <scope>NUCLEOTIDE SEQUENCE [LARGE SCALE GENOMIC DNA]</scope>
</reference>
<keyword evidence="1 3" id="KW-0403">Intermediate filament</keyword>
<dbReference type="Gene3D" id="1.20.5.500">
    <property type="entry name" value="Single helix bin"/>
    <property type="match status" value="1"/>
</dbReference>
<reference evidence="8" key="3">
    <citation type="journal article" date="2014" name="Nature">
        <title>Elephant shark genome provides unique insights into gnathostome evolution.</title>
        <authorList>
            <consortium name="International Elephant Shark Genome Sequencing Consortium"/>
            <person name="Venkatesh B."/>
            <person name="Lee A.P."/>
            <person name="Ravi V."/>
            <person name="Maurya A.K."/>
            <person name="Lian M.M."/>
            <person name="Swann J.B."/>
            <person name="Ohta Y."/>
            <person name="Flajnik M.F."/>
            <person name="Sutoh Y."/>
            <person name="Kasahara M."/>
            <person name="Hoon S."/>
            <person name="Gangu V."/>
            <person name="Roy S.W."/>
            <person name="Irimia M."/>
            <person name="Korzh V."/>
            <person name="Kondrychyn I."/>
            <person name="Lim Z.W."/>
            <person name="Tay B.H."/>
            <person name="Tohari S."/>
            <person name="Kong K.W."/>
            <person name="Ho S."/>
            <person name="Lorente-Galdos B."/>
            <person name="Quilez J."/>
            <person name="Marques-Bonet T."/>
            <person name="Raney B.J."/>
            <person name="Ingham P.W."/>
            <person name="Tay A."/>
            <person name="Hillier L.W."/>
            <person name="Minx P."/>
            <person name="Boehm T."/>
            <person name="Wilson R.K."/>
            <person name="Brenner S."/>
            <person name="Warren W.C."/>
        </authorList>
    </citation>
    <scope>NUCLEOTIDE SEQUENCE [LARGE SCALE GENOMIC DNA]</scope>
</reference>
<dbReference type="Gene3D" id="1.20.5.170">
    <property type="match status" value="1"/>
</dbReference>
<dbReference type="PANTHER" id="PTHR45652:SF23">
    <property type="entry name" value="VIMENTIN-RELATED"/>
    <property type="match status" value="1"/>
</dbReference>
<dbReference type="Gene3D" id="1.20.5.1160">
    <property type="entry name" value="Vasodilator-stimulated phosphoprotein"/>
    <property type="match status" value="1"/>
</dbReference>
<dbReference type="OMA" id="WYKTKLG"/>
<dbReference type="FunFam" id="1.20.5.1160:FF:000001">
    <property type="entry name" value="Keratin type II"/>
    <property type="match status" value="1"/>
</dbReference>
<evidence type="ECO:0000259" key="6">
    <source>
        <dbReference type="PROSITE" id="PS51842"/>
    </source>
</evidence>
<evidence type="ECO:0000256" key="5">
    <source>
        <dbReference type="SAM" id="MobiDB-lite"/>
    </source>
</evidence>
<comment type="similarity">
    <text evidence="3">Belongs to the intermediate filament family.</text>
</comment>
<dbReference type="AlphaFoldDB" id="A0A4W3JMD0"/>
<keyword evidence="8" id="KW-1185">Reference proteome</keyword>
<dbReference type="SUPFAM" id="SSF64593">
    <property type="entry name" value="Intermediate filament protein, coiled coil region"/>
    <property type="match status" value="2"/>
</dbReference>
<dbReference type="SMART" id="SM01391">
    <property type="entry name" value="Filament"/>
    <property type="match status" value="1"/>
</dbReference>
<reference evidence="7" key="4">
    <citation type="submission" date="2025-08" db="UniProtKB">
        <authorList>
            <consortium name="Ensembl"/>
        </authorList>
    </citation>
    <scope>IDENTIFICATION</scope>
</reference>
<dbReference type="GO" id="GO:0005737">
    <property type="term" value="C:cytoplasm"/>
    <property type="evidence" value="ECO:0007669"/>
    <property type="project" value="TreeGrafter"/>
</dbReference>
<dbReference type="PROSITE" id="PS00226">
    <property type="entry name" value="IF_ROD_1"/>
    <property type="match status" value="1"/>
</dbReference>
<dbReference type="GeneTree" id="ENSGT00940000166449"/>
<dbReference type="Proteomes" id="UP000314986">
    <property type="component" value="Unassembled WGS sequence"/>
</dbReference>
<evidence type="ECO:0000256" key="2">
    <source>
        <dbReference type="ARBA" id="ARBA00023054"/>
    </source>
</evidence>
<feature type="compositionally biased region" description="Polar residues" evidence="5">
    <location>
        <begin position="1"/>
        <end position="17"/>
    </location>
</feature>
<reference evidence="8" key="1">
    <citation type="journal article" date="2006" name="Science">
        <title>Ancient noncoding elements conserved in the human genome.</title>
        <authorList>
            <person name="Venkatesh B."/>
            <person name="Kirkness E.F."/>
            <person name="Loh Y.H."/>
            <person name="Halpern A.L."/>
            <person name="Lee A.P."/>
            <person name="Johnson J."/>
            <person name="Dandona N."/>
            <person name="Viswanathan L.D."/>
            <person name="Tay A."/>
            <person name="Venter J.C."/>
            <person name="Strausberg R.L."/>
            <person name="Brenner S."/>
        </authorList>
    </citation>
    <scope>NUCLEOTIDE SEQUENCE [LARGE SCALE GENOMIC DNA]</scope>
</reference>
<evidence type="ECO:0000313" key="7">
    <source>
        <dbReference type="Ensembl" id="ENSCMIP00000039198.1"/>
    </source>
</evidence>
<protein>
    <submittedName>
        <fullName evidence="7">Vimentin-related 1</fullName>
    </submittedName>
</protein>
<dbReference type="PANTHER" id="PTHR45652">
    <property type="entry name" value="GLIAL FIBRILLARY ACIDIC PROTEIN"/>
    <property type="match status" value="1"/>
</dbReference>
<gene>
    <name evidence="7" type="primary">LOC103186320</name>
</gene>
<dbReference type="STRING" id="7868.ENSCMIP00000039198"/>
<accession>A0A4W3JMD0</accession>
<reference evidence="7" key="5">
    <citation type="submission" date="2025-09" db="UniProtKB">
        <authorList>
            <consortium name="Ensembl"/>
        </authorList>
    </citation>
    <scope>IDENTIFICATION</scope>
</reference>
<evidence type="ECO:0000256" key="1">
    <source>
        <dbReference type="ARBA" id="ARBA00022754"/>
    </source>
</evidence>
<sequence>MRSTSYSKQTMSTSSACRSGLRLHSHSPSRSMDTRGRAGYQGPAISSGPLQTRPNEKQEMQQLNSFFAGYIEKVRSLEQRNSMLRLQLESLQGKAMGVQDLEDEFQPRFKELKDLIERLTHEKGVAEIEKGNIQEEVELWTQKWQEELELKDEAERILREFRKDVDDATLQKVELERKIEQLLAEIAFLKKVHDEEVAELLRQIKESKVSVEMASERPDLAAALRSVRQQMEEISAKNLKDAEVWYKNKYDAMKHNAVKYDNQIVDLKEDINTQIQEIQTLQDEIERLRNSNLYLENKLEEMEGNHLEAVANLQGIITQLECQLRETKAEMLRYLQDYQDLLNVKLKLDAEIATYRKLLEAEEMRLGLSSETTTGRFTVFPLQAHVSGYTCSSFSRGFTIPMVDIEHQKQILPEPRR</sequence>
<evidence type="ECO:0000256" key="3">
    <source>
        <dbReference type="RuleBase" id="RU000685"/>
    </source>
</evidence>
<feature type="coiled-coil region" evidence="4">
    <location>
        <begin position="74"/>
        <end position="217"/>
    </location>
</feature>
<feature type="region of interest" description="Disordered" evidence="5">
    <location>
        <begin position="1"/>
        <end position="54"/>
    </location>
</feature>
<evidence type="ECO:0000313" key="8">
    <source>
        <dbReference type="Proteomes" id="UP000314986"/>
    </source>
</evidence>
<evidence type="ECO:0000256" key="4">
    <source>
        <dbReference type="SAM" id="Coils"/>
    </source>
</evidence>
<organism evidence="7 8">
    <name type="scientific">Callorhinchus milii</name>
    <name type="common">Ghost shark</name>
    <dbReference type="NCBI Taxonomy" id="7868"/>
    <lineage>
        <taxon>Eukaryota</taxon>
        <taxon>Metazoa</taxon>
        <taxon>Chordata</taxon>
        <taxon>Craniata</taxon>
        <taxon>Vertebrata</taxon>
        <taxon>Chondrichthyes</taxon>
        <taxon>Holocephali</taxon>
        <taxon>Chimaeriformes</taxon>
        <taxon>Callorhinchidae</taxon>
        <taxon>Callorhinchus</taxon>
    </lineage>
</organism>
<dbReference type="Ensembl" id="ENSCMIT00000039765.1">
    <property type="protein sequence ID" value="ENSCMIP00000039198.1"/>
    <property type="gene ID" value="ENSCMIG00000016430.1"/>
</dbReference>
<dbReference type="Pfam" id="PF00038">
    <property type="entry name" value="Filament"/>
    <property type="match status" value="1"/>
</dbReference>
<name>A0A4W3JMD0_CALMI</name>
<dbReference type="FunFam" id="1.20.5.170:FF:000002">
    <property type="entry name" value="Type I keratin KA11"/>
    <property type="match status" value="1"/>
</dbReference>
<dbReference type="InterPro" id="IPR050405">
    <property type="entry name" value="Intermediate_filament"/>
</dbReference>
<dbReference type="GO" id="GO:0045109">
    <property type="term" value="P:intermediate filament organization"/>
    <property type="evidence" value="ECO:0007669"/>
    <property type="project" value="TreeGrafter"/>
</dbReference>
<dbReference type="InParanoid" id="A0A4W3JMD0"/>
<dbReference type="PROSITE" id="PS51842">
    <property type="entry name" value="IF_ROD_2"/>
    <property type="match status" value="1"/>
</dbReference>
<keyword evidence="2 4" id="KW-0175">Coiled coil</keyword>
<feature type="coiled-coil region" evidence="4">
    <location>
        <begin position="250"/>
        <end position="337"/>
    </location>
</feature>